<accession>A0AAP2HLQ0</accession>
<evidence type="ECO:0000313" key="1">
    <source>
        <dbReference type="EMBL" id="MBU9358255.1"/>
    </source>
</evidence>
<dbReference type="RefSeq" id="WP_155628371.1">
    <property type="nucleotide sequence ID" value="NZ_CAJHCG010000048.1"/>
</dbReference>
<dbReference type="Proteomes" id="UP001196915">
    <property type="component" value="Unassembled WGS sequence"/>
</dbReference>
<gene>
    <name evidence="1" type="ORF">KTE52_18125</name>
</gene>
<protein>
    <submittedName>
        <fullName evidence="1">Uncharacterized protein</fullName>
    </submittedName>
</protein>
<proteinExistence type="predicted"/>
<dbReference type="EMBL" id="JAHPMX010000009">
    <property type="protein sequence ID" value="MBU9358255.1"/>
    <property type="molecule type" value="Genomic_DNA"/>
</dbReference>
<comment type="caution">
    <text evidence="1">The sequence shown here is derived from an EMBL/GenBank/DDBJ whole genome shotgun (WGS) entry which is preliminary data.</text>
</comment>
<evidence type="ECO:0000313" key="2">
    <source>
        <dbReference type="Proteomes" id="UP001196915"/>
    </source>
</evidence>
<reference evidence="1" key="1">
    <citation type="submission" date="2021-06" db="EMBL/GenBank/DDBJ databases">
        <title>A collection of bacterial strains from the Burkholderia cepacia Research Laboratory and Repository.</title>
        <authorList>
            <person name="Lipuma J."/>
            <person name="Spilker T."/>
        </authorList>
    </citation>
    <scope>NUCLEOTIDE SEQUENCE</scope>
    <source>
        <strain evidence="1">AU37435</strain>
    </source>
</reference>
<name>A0AAP2HLQ0_9BURK</name>
<sequence>MSLNAPTIVTDVDIPIRKDIKPCGSEQENPAHVVRIARRFHGVDNDHKSKPKRCASESTI</sequence>
<dbReference type="AlphaFoldDB" id="A0AAP2HLQ0"/>
<organism evidence="1 2">
    <name type="scientific">Burkholderia multivorans</name>
    <dbReference type="NCBI Taxonomy" id="87883"/>
    <lineage>
        <taxon>Bacteria</taxon>
        <taxon>Pseudomonadati</taxon>
        <taxon>Pseudomonadota</taxon>
        <taxon>Betaproteobacteria</taxon>
        <taxon>Burkholderiales</taxon>
        <taxon>Burkholderiaceae</taxon>
        <taxon>Burkholderia</taxon>
        <taxon>Burkholderia cepacia complex</taxon>
    </lineage>
</organism>